<name>K8EQY7_9CHLO</name>
<dbReference type="GeneID" id="19010886"/>
<dbReference type="CDD" id="cd00118">
    <property type="entry name" value="LysM"/>
    <property type="match status" value="1"/>
</dbReference>
<feature type="compositionally biased region" description="Basic and acidic residues" evidence="1">
    <location>
        <begin position="177"/>
        <end position="193"/>
    </location>
</feature>
<keyword evidence="4" id="KW-1185">Reference proteome</keyword>
<feature type="compositionally biased region" description="Low complexity" evidence="1">
    <location>
        <begin position="335"/>
        <end position="350"/>
    </location>
</feature>
<proteinExistence type="predicted"/>
<feature type="compositionally biased region" description="Low complexity" evidence="1">
    <location>
        <begin position="1"/>
        <end position="29"/>
    </location>
</feature>
<feature type="domain" description="LysM" evidence="2">
    <location>
        <begin position="515"/>
        <end position="565"/>
    </location>
</feature>
<evidence type="ECO:0000256" key="1">
    <source>
        <dbReference type="SAM" id="MobiDB-lite"/>
    </source>
</evidence>
<gene>
    <name evidence="3" type="ordered locus">Bathy17g01220</name>
</gene>
<dbReference type="InterPro" id="IPR018392">
    <property type="entry name" value="LysM"/>
</dbReference>
<feature type="region of interest" description="Disordered" evidence="1">
    <location>
        <begin position="663"/>
        <end position="694"/>
    </location>
</feature>
<evidence type="ECO:0000313" key="3">
    <source>
        <dbReference type="EMBL" id="CCO20431.1"/>
    </source>
</evidence>
<feature type="region of interest" description="Disordered" evidence="1">
    <location>
        <begin position="220"/>
        <end position="378"/>
    </location>
</feature>
<feature type="region of interest" description="Disordered" evidence="1">
    <location>
        <begin position="166"/>
        <end position="197"/>
    </location>
</feature>
<evidence type="ECO:0000313" key="4">
    <source>
        <dbReference type="Proteomes" id="UP000198341"/>
    </source>
</evidence>
<dbReference type="Gene3D" id="3.10.350.10">
    <property type="entry name" value="LysM domain"/>
    <property type="match status" value="1"/>
</dbReference>
<dbReference type="SMART" id="SM00257">
    <property type="entry name" value="LysM"/>
    <property type="match status" value="1"/>
</dbReference>
<feature type="compositionally biased region" description="Basic and acidic residues" evidence="1">
    <location>
        <begin position="237"/>
        <end position="259"/>
    </location>
</feature>
<dbReference type="Pfam" id="PF01476">
    <property type="entry name" value="LysM"/>
    <property type="match status" value="1"/>
</dbReference>
<organism evidence="3 4">
    <name type="scientific">Bathycoccus prasinos</name>
    <dbReference type="NCBI Taxonomy" id="41875"/>
    <lineage>
        <taxon>Eukaryota</taxon>
        <taxon>Viridiplantae</taxon>
        <taxon>Chlorophyta</taxon>
        <taxon>Mamiellophyceae</taxon>
        <taxon>Mamiellales</taxon>
        <taxon>Bathycoccaceae</taxon>
        <taxon>Bathycoccus</taxon>
    </lineage>
</organism>
<dbReference type="EMBL" id="FO082262">
    <property type="protein sequence ID" value="CCO20431.1"/>
    <property type="molecule type" value="Genomic_DNA"/>
</dbReference>
<feature type="compositionally biased region" description="Low complexity" evidence="1">
    <location>
        <begin position="36"/>
        <end position="45"/>
    </location>
</feature>
<dbReference type="KEGG" id="bpg:Bathy17g01220"/>
<feature type="region of interest" description="Disordered" evidence="1">
    <location>
        <begin position="1"/>
        <end position="47"/>
    </location>
</feature>
<dbReference type="PANTHER" id="PTHR36812:SF9">
    <property type="entry name" value="MYB-LIKE PROTEIN X ISOFORM X1"/>
    <property type="match status" value="1"/>
</dbReference>
<dbReference type="InterPro" id="IPR036779">
    <property type="entry name" value="LysM_dom_sf"/>
</dbReference>
<feature type="compositionally biased region" description="Basic and acidic residues" evidence="1">
    <location>
        <begin position="315"/>
        <end position="325"/>
    </location>
</feature>
<reference evidence="3 4" key="1">
    <citation type="submission" date="2011-10" db="EMBL/GenBank/DDBJ databases">
        <authorList>
            <person name="Genoscope - CEA"/>
        </authorList>
    </citation>
    <scope>NUCLEOTIDE SEQUENCE [LARGE SCALE GENOMIC DNA]</scope>
    <source>
        <strain evidence="3 4">RCC 1105</strain>
    </source>
</reference>
<dbReference type="Proteomes" id="UP000198341">
    <property type="component" value="Chromosome 17"/>
</dbReference>
<accession>K8EQY7</accession>
<dbReference type="RefSeq" id="XP_007508327.1">
    <property type="nucleotide sequence ID" value="XM_007508265.1"/>
</dbReference>
<dbReference type="PANTHER" id="PTHR36812">
    <property type="entry name" value="NEUROFILAMENT TRIPLET M PROTEIN-LIKE PROTEIN"/>
    <property type="match status" value="1"/>
</dbReference>
<dbReference type="PROSITE" id="PS51782">
    <property type="entry name" value="LYSM"/>
    <property type="match status" value="1"/>
</dbReference>
<feature type="compositionally biased region" description="Low complexity" evidence="1">
    <location>
        <begin position="674"/>
        <end position="694"/>
    </location>
</feature>
<protein>
    <recommendedName>
        <fullName evidence="2">LysM domain-containing protein</fullName>
    </recommendedName>
</protein>
<sequence>MSSSSSKSSSHDAPSSSPFARNNNENTTSNRRRNSSKSSSNATTTRKNRFVFAYKRAALRARKDVERKSTNARNALCETKVNFENAVMKPLLFFVPTIGRKSEEKEKTFVSKRSSKEEANWAQKDRWNALRERAIDPIKRAVSSASGNISKGQQFFTKIAEEKEGKMKSGSYVSSPAKEEVPKKNKKDEDSAKRFNGFVFPLEKERKRVEERWKEVVEKMKKERMATFTSSSSSSADARKQEEQHKNKNKNADNGKEGRNSSSLMIKAKAEKMTKEVSLKLNENVSKVNAAIEARKKETEEAFTSAKRRVMAMTVKKDAERDDGKHKNKRRENNKSSTSTNSSNNNNNNNRDSENKKNKKKTATGEEPPPTNIFERSKSAASDFFGTATASMEDVKGNIDSVQKSVAKKLSDMQLRENFEGTTQNIARESKKLVTEDLPSTIKTLSKESANLTGSALKEFNENIDVDVIAQNAKKSFEGTSKTVETLIRDVHSNASLAAASGKALVTDLIDPPEKMHRVRQGESLLKIARKYDVSVVDVCRVNNLAPTDENPHFVAIKIGQVLNIPNPERMAEQPAYESSKFDEKYESTVNAYYEQRLNASSPSSKKSKVAVATSEGGGLGGGGAANIRIAESSSSSSSGNAKLAGSFALLATAAAISYLRAGLDDDSDDDNNDSNTNNNTTIGGDENTNSQML</sequence>
<dbReference type="AlphaFoldDB" id="K8EQY7"/>
<feature type="compositionally biased region" description="Basic and acidic residues" evidence="1">
    <location>
        <begin position="268"/>
        <end position="278"/>
    </location>
</feature>
<dbReference type="SUPFAM" id="SSF54106">
    <property type="entry name" value="LysM domain"/>
    <property type="match status" value="1"/>
</dbReference>
<evidence type="ECO:0000259" key="2">
    <source>
        <dbReference type="PROSITE" id="PS51782"/>
    </source>
</evidence>